<dbReference type="EMBL" id="AGIP01000001">
    <property type="protein sequence ID" value="EHB68345.1"/>
    <property type="molecule type" value="Genomic_DNA"/>
</dbReference>
<reference evidence="3 4" key="1">
    <citation type="submission" date="2011-09" db="EMBL/GenBank/DDBJ databases">
        <title>The draft genome of Paenibacillus lactis 154.</title>
        <authorList>
            <consortium name="US DOE Joint Genome Institute (JGI-PGF)"/>
            <person name="Lucas S."/>
            <person name="Han J."/>
            <person name="Lapidus A."/>
            <person name="Cheng J.-F."/>
            <person name="Goodwin L."/>
            <person name="Pitluck S."/>
            <person name="Peters L."/>
            <person name="Land M.L."/>
            <person name="Hauser L."/>
            <person name="Siebers A."/>
            <person name="Thelen M."/>
            <person name="Hugenholtz P."/>
            <person name="Allgaier M."/>
            <person name="Woyke T.J."/>
        </authorList>
    </citation>
    <scope>NUCLEOTIDE SEQUENCE [LARGE SCALE GENOMIC DNA]</scope>
    <source>
        <strain evidence="3 4">154</strain>
    </source>
</reference>
<feature type="transmembrane region" description="Helical" evidence="2">
    <location>
        <begin position="7"/>
        <end position="29"/>
    </location>
</feature>
<protein>
    <submittedName>
        <fullName evidence="3">Uncharacterized protein</fullName>
    </submittedName>
</protein>
<feature type="region of interest" description="Disordered" evidence="1">
    <location>
        <begin position="69"/>
        <end position="118"/>
    </location>
</feature>
<feature type="compositionally biased region" description="Low complexity" evidence="1">
    <location>
        <begin position="80"/>
        <end position="101"/>
    </location>
</feature>
<keyword evidence="2" id="KW-0472">Membrane</keyword>
<keyword evidence="2" id="KW-0812">Transmembrane</keyword>
<organism evidence="3 4">
    <name type="scientific">Paenibacillus lactis 154</name>
    <dbReference type="NCBI Taxonomy" id="743719"/>
    <lineage>
        <taxon>Bacteria</taxon>
        <taxon>Bacillati</taxon>
        <taxon>Bacillota</taxon>
        <taxon>Bacilli</taxon>
        <taxon>Bacillales</taxon>
        <taxon>Paenibacillaceae</taxon>
        <taxon>Paenibacillus</taxon>
    </lineage>
</organism>
<sequence length="118" mass="13421">MLLKKYSIMLLTAVLCLTITILTDILFGFPWYNFIINWRFTLFSPVERITVILLLALLVIPDLYRSFRKRKHETSPSRASGESDSGTGSGSRTRAGCRTGTPSEDGFADQTYDHEQER</sequence>
<evidence type="ECO:0000313" key="4">
    <source>
        <dbReference type="Proteomes" id="UP000003891"/>
    </source>
</evidence>
<name>G4H910_9BACL</name>
<dbReference type="InterPro" id="IPR058725">
    <property type="entry name" value="YczF"/>
</dbReference>
<proteinExistence type="predicted"/>
<dbReference type="Proteomes" id="UP000003891">
    <property type="component" value="Unassembled WGS sequence"/>
</dbReference>
<evidence type="ECO:0000256" key="1">
    <source>
        <dbReference type="SAM" id="MobiDB-lite"/>
    </source>
</evidence>
<evidence type="ECO:0000256" key="2">
    <source>
        <dbReference type="SAM" id="Phobius"/>
    </source>
</evidence>
<feature type="transmembrane region" description="Helical" evidence="2">
    <location>
        <begin position="49"/>
        <end position="67"/>
    </location>
</feature>
<evidence type="ECO:0000313" key="3">
    <source>
        <dbReference type="EMBL" id="EHB68345.1"/>
    </source>
</evidence>
<gene>
    <name evidence="3" type="ORF">PaelaDRAFT_0471</name>
</gene>
<dbReference type="Pfam" id="PF26310">
    <property type="entry name" value="YczF"/>
    <property type="match status" value="1"/>
</dbReference>
<keyword evidence="2" id="KW-1133">Transmembrane helix</keyword>
<dbReference type="AlphaFoldDB" id="G4H910"/>
<accession>G4H910</accession>